<dbReference type="EMBL" id="CALTRL010005729">
    <property type="protein sequence ID" value="CAH7685563.1"/>
    <property type="molecule type" value="Genomic_DNA"/>
</dbReference>
<evidence type="ECO:0000256" key="5">
    <source>
        <dbReference type="ARBA" id="ARBA00022989"/>
    </source>
</evidence>
<keyword evidence="4 7" id="KW-0812">Transmembrane</keyword>
<dbReference type="PROSITE" id="PS50850">
    <property type="entry name" value="MFS"/>
    <property type="match status" value="1"/>
</dbReference>
<dbReference type="PANTHER" id="PTHR23506">
    <property type="entry name" value="GH10249P"/>
    <property type="match status" value="1"/>
</dbReference>
<accession>A0AAV0BHZ8</accession>
<evidence type="ECO:0000256" key="1">
    <source>
        <dbReference type="ARBA" id="ARBA00004141"/>
    </source>
</evidence>
<dbReference type="InterPro" id="IPR011701">
    <property type="entry name" value="MFS"/>
</dbReference>
<organism evidence="9 10">
    <name type="scientific">Phakopsora pachyrhizi</name>
    <name type="common">Asian soybean rust disease fungus</name>
    <dbReference type="NCBI Taxonomy" id="170000"/>
    <lineage>
        <taxon>Eukaryota</taxon>
        <taxon>Fungi</taxon>
        <taxon>Dikarya</taxon>
        <taxon>Basidiomycota</taxon>
        <taxon>Pucciniomycotina</taxon>
        <taxon>Pucciniomycetes</taxon>
        <taxon>Pucciniales</taxon>
        <taxon>Phakopsoraceae</taxon>
        <taxon>Phakopsora</taxon>
    </lineage>
</organism>
<reference evidence="9" key="1">
    <citation type="submission" date="2022-06" db="EMBL/GenBank/DDBJ databases">
        <authorList>
            <consortium name="SYNGENTA / RWTH Aachen University"/>
        </authorList>
    </citation>
    <scope>NUCLEOTIDE SEQUENCE</scope>
</reference>
<feature type="transmembrane region" description="Helical" evidence="7">
    <location>
        <begin position="355"/>
        <end position="378"/>
    </location>
</feature>
<evidence type="ECO:0000256" key="3">
    <source>
        <dbReference type="ARBA" id="ARBA00022448"/>
    </source>
</evidence>
<gene>
    <name evidence="9" type="ORF">PPACK8108_LOCUS20112</name>
</gene>
<dbReference type="Pfam" id="PF07690">
    <property type="entry name" value="MFS_1"/>
    <property type="match status" value="1"/>
</dbReference>
<evidence type="ECO:0000259" key="8">
    <source>
        <dbReference type="PROSITE" id="PS50850"/>
    </source>
</evidence>
<dbReference type="Proteomes" id="UP001153365">
    <property type="component" value="Unassembled WGS sequence"/>
</dbReference>
<dbReference type="SUPFAM" id="SSF103473">
    <property type="entry name" value="MFS general substrate transporter"/>
    <property type="match status" value="1"/>
</dbReference>
<dbReference type="InterPro" id="IPR050930">
    <property type="entry name" value="MFS_Vesicular_Transporter"/>
</dbReference>
<comment type="caution">
    <text evidence="9">The sequence shown here is derived from an EMBL/GenBank/DDBJ whole genome shotgun (WGS) entry which is preliminary data.</text>
</comment>
<feature type="domain" description="Major facilitator superfamily (MFS) profile" evidence="8">
    <location>
        <begin position="23"/>
        <end position="458"/>
    </location>
</feature>
<dbReference type="GO" id="GO:0016020">
    <property type="term" value="C:membrane"/>
    <property type="evidence" value="ECO:0007669"/>
    <property type="project" value="UniProtKB-SubCell"/>
</dbReference>
<comment type="similarity">
    <text evidence="2">Belongs to the major facilitator superfamily. Vesicular transporter family.</text>
</comment>
<comment type="subcellular location">
    <subcellularLocation>
        <location evidence="1">Membrane</location>
        <topology evidence="1">Multi-pass membrane protein</topology>
    </subcellularLocation>
</comment>
<feature type="transmembrane region" description="Helical" evidence="7">
    <location>
        <begin position="94"/>
        <end position="115"/>
    </location>
</feature>
<feature type="transmembrane region" description="Helical" evidence="7">
    <location>
        <begin position="265"/>
        <end position="283"/>
    </location>
</feature>
<dbReference type="InterPro" id="IPR020846">
    <property type="entry name" value="MFS_dom"/>
</dbReference>
<feature type="transmembrane region" description="Helical" evidence="7">
    <location>
        <begin position="181"/>
        <end position="201"/>
    </location>
</feature>
<keyword evidence="10" id="KW-1185">Reference proteome</keyword>
<feature type="transmembrane region" description="Helical" evidence="7">
    <location>
        <begin position="295"/>
        <end position="316"/>
    </location>
</feature>
<dbReference type="CDD" id="cd17325">
    <property type="entry name" value="MFS_MdtG_SLC18_like"/>
    <property type="match status" value="1"/>
</dbReference>
<feature type="transmembrane region" description="Helical" evidence="7">
    <location>
        <begin position="432"/>
        <end position="454"/>
    </location>
</feature>
<keyword evidence="6 7" id="KW-0472">Membrane</keyword>
<evidence type="ECO:0000256" key="2">
    <source>
        <dbReference type="ARBA" id="ARBA00006829"/>
    </source>
</evidence>
<dbReference type="InterPro" id="IPR036259">
    <property type="entry name" value="MFS_trans_sf"/>
</dbReference>
<feature type="transmembrane region" description="Helical" evidence="7">
    <location>
        <begin position="62"/>
        <end position="82"/>
    </location>
</feature>
<feature type="transmembrane region" description="Helical" evidence="7">
    <location>
        <begin position="328"/>
        <end position="349"/>
    </location>
</feature>
<feature type="transmembrane region" description="Helical" evidence="7">
    <location>
        <begin position="404"/>
        <end position="426"/>
    </location>
</feature>
<feature type="transmembrane region" description="Helical" evidence="7">
    <location>
        <begin position="152"/>
        <end position="175"/>
    </location>
</feature>
<feature type="transmembrane region" description="Helical" evidence="7">
    <location>
        <begin position="21"/>
        <end position="42"/>
    </location>
</feature>
<dbReference type="GO" id="GO:0022857">
    <property type="term" value="F:transmembrane transporter activity"/>
    <property type="evidence" value="ECO:0007669"/>
    <property type="project" value="InterPro"/>
</dbReference>
<dbReference type="Gene3D" id="1.20.1250.20">
    <property type="entry name" value="MFS general substrate transporter like domains"/>
    <property type="match status" value="1"/>
</dbReference>
<evidence type="ECO:0000256" key="6">
    <source>
        <dbReference type="ARBA" id="ARBA00023136"/>
    </source>
</evidence>
<dbReference type="PRINTS" id="PR01035">
    <property type="entry name" value="TCRTETA"/>
</dbReference>
<proteinExistence type="inferred from homology"/>
<evidence type="ECO:0000313" key="10">
    <source>
        <dbReference type="Proteomes" id="UP001153365"/>
    </source>
</evidence>
<dbReference type="PANTHER" id="PTHR23506:SF23">
    <property type="entry name" value="GH10249P"/>
    <property type="match status" value="1"/>
</dbReference>
<name>A0AAV0BHZ8_PHAPC</name>
<evidence type="ECO:0000256" key="7">
    <source>
        <dbReference type="SAM" id="Phobius"/>
    </source>
</evidence>
<evidence type="ECO:0000313" key="9">
    <source>
        <dbReference type="EMBL" id="CAH7685563.1"/>
    </source>
</evidence>
<dbReference type="AlphaFoldDB" id="A0AAV0BHZ8"/>
<evidence type="ECO:0000256" key="4">
    <source>
        <dbReference type="ARBA" id="ARBA00022692"/>
    </source>
</evidence>
<protein>
    <submittedName>
        <fullName evidence="9">Major facilitator superfamily domain-containing protein</fullName>
    </submittedName>
</protein>
<keyword evidence="3" id="KW-0813">Transport</keyword>
<dbReference type="InterPro" id="IPR001958">
    <property type="entry name" value="Tet-R_TetA/multi-R_MdtG-like"/>
</dbReference>
<sequence length="464" mass="49645">MLDYQMSQKSPICLRFRSSSTFIITVIGFSLFTDFFLYGIIVPVLPFALKERIGLPEDDVNHVLGLLLTAEALATVLFSPFAGLIADYGNGKRAFLLGLLALCLSTTMLCFGRTLSVLLGARVLQGISAAVVWTVGLSLLIDTVGIQRLGSVFGTIHSTISIGMLSSPLIGGFVYSRCGYYAVYGVSAGLLAMDLVLRLFMIEKSVAKELKKFGIDEGDDDERTVLITNSDQLERIPEPLIVNQSEPLTGLKKHLPILIMLEDPHLLACLLVSFSQATILASFDTILPLHAHSRFGFGSSGSGMLFGALQLSFIFLNPMFGNFADHHGGRVCVVMGFLGLAPLLVLLSIPSEADLITFVIVLVGIGVGLAAVSAPAFVEANLTVSRGYEANRDRFGARGPFGQLYAINNIMFGLGMSVGPMVSSILSDQFGFRAAMIGLATISFGTGLVGFFGIRSSVSQAQLM</sequence>
<feature type="transmembrane region" description="Helical" evidence="7">
    <location>
        <begin position="121"/>
        <end position="140"/>
    </location>
</feature>
<keyword evidence="5 7" id="KW-1133">Transmembrane helix</keyword>